<keyword evidence="1" id="KW-0812">Transmembrane</keyword>
<comment type="caution">
    <text evidence="2">The sequence shown here is derived from an EMBL/GenBank/DDBJ whole genome shotgun (WGS) entry which is preliminary data.</text>
</comment>
<protein>
    <submittedName>
        <fullName evidence="2">Uncharacterized protein</fullName>
    </submittedName>
</protein>
<gene>
    <name evidence="2" type="ORF">SLEP1_g9750</name>
</gene>
<dbReference type="AlphaFoldDB" id="A0AAV5IAE2"/>
<evidence type="ECO:0000256" key="1">
    <source>
        <dbReference type="SAM" id="Phobius"/>
    </source>
</evidence>
<keyword evidence="1" id="KW-0472">Membrane</keyword>
<dbReference type="Proteomes" id="UP001054252">
    <property type="component" value="Unassembled WGS sequence"/>
</dbReference>
<accession>A0AAV5IAE2</accession>
<sequence length="80" mass="9065">MLQKRVYEAVKLKVNLTSFNLLEAEDLQEARAKDAGLMMFYVVAMGHVLFYSISLKGQGWLVKMQIGTKRVLNIASSHFS</sequence>
<reference evidence="2 3" key="1">
    <citation type="journal article" date="2021" name="Commun. Biol.">
        <title>The genome of Shorea leprosula (Dipterocarpaceae) highlights the ecological relevance of drought in aseasonal tropical rainforests.</title>
        <authorList>
            <person name="Ng K.K.S."/>
            <person name="Kobayashi M.J."/>
            <person name="Fawcett J.A."/>
            <person name="Hatakeyama M."/>
            <person name="Paape T."/>
            <person name="Ng C.H."/>
            <person name="Ang C.C."/>
            <person name="Tnah L.H."/>
            <person name="Lee C.T."/>
            <person name="Nishiyama T."/>
            <person name="Sese J."/>
            <person name="O'Brien M.J."/>
            <person name="Copetti D."/>
            <person name="Mohd Noor M.I."/>
            <person name="Ong R.C."/>
            <person name="Putra M."/>
            <person name="Sireger I.Z."/>
            <person name="Indrioko S."/>
            <person name="Kosugi Y."/>
            <person name="Izuno A."/>
            <person name="Isagi Y."/>
            <person name="Lee S.L."/>
            <person name="Shimizu K.K."/>
        </authorList>
    </citation>
    <scope>NUCLEOTIDE SEQUENCE [LARGE SCALE GENOMIC DNA]</scope>
    <source>
        <strain evidence="2">214</strain>
    </source>
</reference>
<dbReference type="EMBL" id="BPVZ01000010">
    <property type="protein sequence ID" value="GKU96521.1"/>
    <property type="molecule type" value="Genomic_DNA"/>
</dbReference>
<evidence type="ECO:0000313" key="3">
    <source>
        <dbReference type="Proteomes" id="UP001054252"/>
    </source>
</evidence>
<feature type="transmembrane region" description="Helical" evidence="1">
    <location>
        <begin position="35"/>
        <end position="55"/>
    </location>
</feature>
<name>A0AAV5IAE2_9ROSI</name>
<keyword evidence="3" id="KW-1185">Reference proteome</keyword>
<evidence type="ECO:0000313" key="2">
    <source>
        <dbReference type="EMBL" id="GKU96521.1"/>
    </source>
</evidence>
<proteinExistence type="predicted"/>
<organism evidence="2 3">
    <name type="scientific">Rubroshorea leprosula</name>
    <dbReference type="NCBI Taxonomy" id="152421"/>
    <lineage>
        <taxon>Eukaryota</taxon>
        <taxon>Viridiplantae</taxon>
        <taxon>Streptophyta</taxon>
        <taxon>Embryophyta</taxon>
        <taxon>Tracheophyta</taxon>
        <taxon>Spermatophyta</taxon>
        <taxon>Magnoliopsida</taxon>
        <taxon>eudicotyledons</taxon>
        <taxon>Gunneridae</taxon>
        <taxon>Pentapetalae</taxon>
        <taxon>rosids</taxon>
        <taxon>malvids</taxon>
        <taxon>Malvales</taxon>
        <taxon>Dipterocarpaceae</taxon>
        <taxon>Rubroshorea</taxon>
    </lineage>
</organism>
<keyword evidence="1" id="KW-1133">Transmembrane helix</keyword>